<keyword evidence="1" id="KW-0677">Repeat</keyword>
<feature type="region of interest" description="Disordered" evidence="2">
    <location>
        <begin position="855"/>
        <end position="882"/>
    </location>
</feature>
<accession>A0A8T0CW73</accession>
<dbReference type="InterPro" id="IPR027417">
    <property type="entry name" value="P-loop_NTPase"/>
</dbReference>
<name>A0A8T0CW73_CORYI</name>
<dbReference type="OrthoDB" id="2432302at2759"/>
<feature type="domain" description="Disease resistance R13L4/SHOC-2-like LRR" evidence="5">
    <location>
        <begin position="680"/>
        <end position="1016"/>
    </location>
</feature>
<dbReference type="GO" id="GO:0098542">
    <property type="term" value="P:defense response to other organism"/>
    <property type="evidence" value="ECO:0007669"/>
    <property type="project" value="TreeGrafter"/>
</dbReference>
<organism evidence="6 7">
    <name type="scientific">Corymbia citriodora subsp. variegata</name>
    <dbReference type="NCBI Taxonomy" id="360336"/>
    <lineage>
        <taxon>Eukaryota</taxon>
        <taxon>Viridiplantae</taxon>
        <taxon>Streptophyta</taxon>
        <taxon>Embryophyta</taxon>
        <taxon>Tracheophyta</taxon>
        <taxon>Spermatophyta</taxon>
        <taxon>Magnoliopsida</taxon>
        <taxon>eudicotyledons</taxon>
        <taxon>Gunneridae</taxon>
        <taxon>Pentapetalae</taxon>
        <taxon>rosids</taxon>
        <taxon>malvids</taxon>
        <taxon>Myrtales</taxon>
        <taxon>Myrtaceae</taxon>
        <taxon>Myrtoideae</taxon>
        <taxon>Eucalypteae</taxon>
        <taxon>Corymbia</taxon>
    </lineage>
</organism>
<dbReference type="Proteomes" id="UP000806378">
    <property type="component" value="Unassembled WGS sequence"/>
</dbReference>
<keyword evidence="7" id="KW-1185">Reference proteome</keyword>
<dbReference type="Gene3D" id="3.40.50.300">
    <property type="entry name" value="P-loop containing nucleotide triphosphate hydrolases"/>
    <property type="match status" value="1"/>
</dbReference>
<sequence>MEFFRKAQKVRLRSFWQEFPGGHYRSAHLYGRIDGKEVAFYDDANVLTIWSVEFVDNSDSVLRLKSCFGGYLTASYEPSPPTGCRVVQSRDPLFYSEWEPVMVPTRVKSHPLDSEWEPGCAESEPVMERIPVKSLPPVLYSEQETVMLEHTHFEGTPIKLRTRYGSFLCNGHGSVTHDLPPDITFLWDVVVVEGKKGSATNIDDKASEGGSATDTATNIDNKASEEGSASNIDDKASSATKRCYKTGEGSSVTKSPSGDSGLEVDRVIYCRHFWELKRWFLDSRRKDVLVRGGSGTTALVREVCADVREHFDAIAWISVPQKNDSESILSESVHEEILLQLIFERAAFLGNFLKMTTDHQFPLQQKERCLIVVDNFADERTRKKFEEISGRVKTCRVIFIDRCEMSSSDGQVYHDFEPYDLGNLSFVPWENYLKNFLGKDFYSKRLCQLIVSKCERLLTAVVFVLCNREEQGSYHSSDLINDEWEAMIPSDNLFHEFFDIQQVLKILSNGLHPDEDKNNDKLHSIQRVLEILRTDKRLFCLLYLSIFPENRPLSCKTVSRLWAAEGFHTDLTTAQRFFNFLFAKKCILAVERKREVLYTFQVDKDVREIIVSLSDLRNPVTITSQGSTKWPEEVRYVSVQGTISALDDERNFPLSSISVLGVSSSEDKPTTSEALPLENSKLKHPRVLDLTGAPFQIVPDALFELTEARYLSLRNSSIKVIPGSIGKLTHLQFLDAKHSLVAKLPWQVVRLKKIRHILIYHHERDPLMESYNLIGFKALCRIGGFKNLEKLCFVEADERTLKDLGNLTKLRRLGITKLRKEHGKSLRTSLGKLENLESLNLHAFDEDEILDLHYRTSPPESKSESQTPPSESESQTPPPESLKHLYLHGRLEKLPDWISSLNKLTKIILRWSQLEGDQLEGDQRKADLLATLGNLPMLEELELRRAYDGEQLDFKEGQFPKLKILLLEELEGLRSMSLEKGTLKHLKNLTISRCQWLERIPSGIEFISSIEELTFLDMSHEFYEKVRADAEKEGYKKLLDIAKFRRWRAGHWEPHHEESTDEAHCSHQVESISGIRLEEIYLFK</sequence>
<reference evidence="6" key="1">
    <citation type="submission" date="2020-05" db="EMBL/GenBank/DDBJ databases">
        <title>WGS assembly of Corymbia citriodora subspecies variegata.</title>
        <authorList>
            <person name="Barry K."/>
            <person name="Hundley H."/>
            <person name="Shu S."/>
            <person name="Jenkins J."/>
            <person name="Grimwood J."/>
            <person name="Baten A."/>
        </authorList>
    </citation>
    <scope>NUCLEOTIDE SEQUENCE</scope>
    <source>
        <strain evidence="6">CV2-018</strain>
    </source>
</reference>
<dbReference type="Gene3D" id="3.80.10.10">
    <property type="entry name" value="Ribonuclease Inhibitor"/>
    <property type="match status" value="1"/>
</dbReference>
<comment type="caution">
    <text evidence="6">The sequence shown here is derived from an EMBL/GenBank/DDBJ whole genome shotgun (WGS) entry which is preliminary data.</text>
</comment>
<gene>
    <name evidence="6" type="ORF">BT93_L5688</name>
</gene>
<feature type="domain" description="NB-ARC" evidence="3">
    <location>
        <begin position="291"/>
        <end position="403"/>
    </location>
</feature>
<dbReference type="Pfam" id="PF00931">
    <property type="entry name" value="NB-ARC"/>
    <property type="match status" value="1"/>
</dbReference>
<protein>
    <recommendedName>
        <fullName evidence="8">NB-ARC domain-containing protein</fullName>
    </recommendedName>
</protein>
<dbReference type="SUPFAM" id="SSF52540">
    <property type="entry name" value="P-loop containing nucleoside triphosphate hydrolases"/>
    <property type="match status" value="1"/>
</dbReference>
<dbReference type="AlphaFoldDB" id="A0A8T0CW73"/>
<evidence type="ECO:0000256" key="1">
    <source>
        <dbReference type="ARBA" id="ARBA00022737"/>
    </source>
</evidence>
<dbReference type="InterPro" id="IPR002182">
    <property type="entry name" value="NB-ARC"/>
</dbReference>
<feature type="compositionally biased region" description="Polar residues" evidence="2">
    <location>
        <begin position="210"/>
        <end position="231"/>
    </location>
</feature>
<evidence type="ECO:0000313" key="6">
    <source>
        <dbReference type="EMBL" id="KAF7850255.1"/>
    </source>
</evidence>
<evidence type="ECO:0000259" key="3">
    <source>
        <dbReference type="Pfam" id="PF00931"/>
    </source>
</evidence>
<dbReference type="Gramene" id="rna-gnl|WGS:JABURB|Cocit.L5688.1">
    <property type="protein sequence ID" value="cds-KAF7850255.1"/>
    <property type="gene ID" value="gene-BT93_L5688"/>
</dbReference>
<dbReference type="InterPro" id="IPR032675">
    <property type="entry name" value="LRR_dom_sf"/>
</dbReference>
<feature type="compositionally biased region" description="Low complexity" evidence="2">
    <location>
        <begin position="856"/>
        <end position="875"/>
    </location>
</feature>
<evidence type="ECO:0000256" key="2">
    <source>
        <dbReference type="SAM" id="MobiDB-lite"/>
    </source>
</evidence>
<feature type="domain" description="DUF569" evidence="4">
    <location>
        <begin position="1"/>
        <end position="108"/>
    </location>
</feature>
<dbReference type="SUPFAM" id="SSF52058">
    <property type="entry name" value="L domain-like"/>
    <property type="match status" value="1"/>
</dbReference>
<evidence type="ECO:0000313" key="7">
    <source>
        <dbReference type="Proteomes" id="UP000806378"/>
    </source>
</evidence>
<evidence type="ECO:0008006" key="8">
    <source>
        <dbReference type="Google" id="ProtNLM"/>
    </source>
</evidence>
<dbReference type="GO" id="GO:0043531">
    <property type="term" value="F:ADP binding"/>
    <property type="evidence" value="ECO:0007669"/>
    <property type="project" value="InterPro"/>
</dbReference>
<dbReference type="InterPro" id="IPR007679">
    <property type="entry name" value="DUF569"/>
</dbReference>
<dbReference type="PANTHER" id="PTHR23155:SF1205">
    <property type="entry name" value="DISEASE RESISTANCE PROTEIN RPM1"/>
    <property type="match status" value="1"/>
</dbReference>
<evidence type="ECO:0000259" key="5">
    <source>
        <dbReference type="Pfam" id="PF23598"/>
    </source>
</evidence>
<dbReference type="EMBL" id="MU089629">
    <property type="protein sequence ID" value="KAF7850255.1"/>
    <property type="molecule type" value="Genomic_DNA"/>
</dbReference>
<dbReference type="Pfam" id="PF23598">
    <property type="entry name" value="LRR_14"/>
    <property type="match status" value="1"/>
</dbReference>
<dbReference type="InterPro" id="IPR044974">
    <property type="entry name" value="Disease_R_plants"/>
</dbReference>
<dbReference type="Pfam" id="PF04601">
    <property type="entry name" value="DUF569"/>
    <property type="match status" value="1"/>
</dbReference>
<dbReference type="PANTHER" id="PTHR23155">
    <property type="entry name" value="DISEASE RESISTANCE PROTEIN RP"/>
    <property type="match status" value="1"/>
</dbReference>
<proteinExistence type="predicted"/>
<feature type="region of interest" description="Disordered" evidence="2">
    <location>
        <begin position="200"/>
        <end position="235"/>
    </location>
</feature>
<evidence type="ECO:0000259" key="4">
    <source>
        <dbReference type="Pfam" id="PF04601"/>
    </source>
</evidence>
<dbReference type="InterPro" id="IPR055414">
    <property type="entry name" value="LRR_R13L4/SHOC2-like"/>
</dbReference>